<protein>
    <submittedName>
        <fullName evidence="13">Cytochrome c oxidase assembly protein subunit 15</fullName>
    </submittedName>
</protein>
<dbReference type="InterPro" id="IPR050450">
    <property type="entry name" value="COX15/CtaA_HemeA_synthase"/>
</dbReference>
<accession>A0A4R6RYZ2</accession>
<evidence type="ECO:0000256" key="10">
    <source>
        <dbReference type="ARBA" id="ARBA00023157"/>
    </source>
</evidence>
<reference evidence="13 14" key="1">
    <citation type="submission" date="2019-03" db="EMBL/GenBank/DDBJ databases">
        <title>Genomic Encyclopedia of Type Strains, Phase IV (KMG-IV): sequencing the most valuable type-strain genomes for metagenomic binning, comparative biology and taxonomic classification.</title>
        <authorList>
            <person name="Goeker M."/>
        </authorList>
    </citation>
    <scope>NUCLEOTIDE SEQUENCE [LARGE SCALE GENOMIC DNA]</scope>
    <source>
        <strain evidence="13 14">DSM 45361</strain>
    </source>
</reference>
<dbReference type="OrthoDB" id="5241540at2"/>
<keyword evidence="10" id="KW-1015">Disulfide bond</keyword>
<feature type="transmembrane region" description="Helical" evidence="12">
    <location>
        <begin position="20"/>
        <end position="39"/>
    </location>
</feature>
<feature type="transmembrane region" description="Helical" evidence="12">
    <location>
        <begin position="107"/>
        <end position="127"/>
    </location>
</feature>
<feature type="transmembrane region" description="Helical" evidence="12">
    <location>
        <begin position="276"/>
        <end position="297"/>
    </location>
</feature>
<sequence>MPLQSLIDRIPTPTNRWLRVLAIAAVVTQGGIGVTGSVVRVTGSGLGCPDWPQCAQGSLVPVQHPELGQLHQWIEFGNRTLTGVVSTVAVLCLIAFWLATPRRNRQVWLCLVLLAGVGVQAVLGGIVVLTGLLWWLVALHFIASAALVWVAMLLVRSIAEGDEPARQAAPDGALWLIAAMGGVLAVLVVAGTLVTGAGPHAGDATTPRLDLPVETLAHLHAALLFVFLGMTAGLGFMLRFGGAPSGLWKRYVVLVAAVLAQGAIGMIQFWAGVPAVLVTIHVLGALLVVGATASVWCGARDRGPVPVATTEPVRDADREPQPA</sequence>
<evidence type="ECO:0000256" key="2">
    <source>
        <dbReference type="ARBA" id="ARBA00022475"/>
    </source>
</evidence>
<evidence type="ECO:0000256" key="7">
    <source>
        <dbReference type="ARBA" id="ARBA00023004"/>
    </source>
</evidence>
<feature type="transmembrane region" description="Helical" evidence="12">
    <location>
        <begin position="251"/>
        <end position="270"/>
    </location>
</feature>
<evidence type="ECO:0000256" key="4">
    <source>
        <dbReference type="ARBA" id="ARBA00022723"/>
    </source>
</evidence>
<keyword evidence="9 12" id="KW-0472">Membrane</keyword>
<evidence type="ECO:0000256" key="8">
    <source>
        <dbReference type="ARBA" id="ARBA00023133"/>
    </source>
</evidence>
<evidence type="ECO:0000313" key="14">
    <source>
        <dbReference type="Proteomes" id="UP000295444"/>
    </source>
</evidence>
<keyword evidence="5 12" id="KW-1133">Transmembrane helix</keyword>
<organism evidence="13 14">
    <name type="scientific">Labedaea rhizosphaerae</name>
    <dbReference type="NCBI Taxonomy" id="598644"/>
    <lineage>
        <taxon>Bacteria</taxon>
        <taxon>Bacillati</taxon>
        <taxon>Actinomycetota</taxon>
        <taxon>Actinomycetes</taxon>
        <taxon>Pseudonocardiales</taxon>
        <taxon>Pseudonocardiaceae</taxon>
        <taxon>Labedaea</taxon>
    </lineage>
</organism>
<feature type="transmembrane region" description="Helical" evidence="12">
    <location>
        <begin position="80"/>
        <end position="100"/>
    </location>
</feature>
<gene>
    <name evidence="13" type="ORF">EV186_108327</name>
</gene>
<evidence type="ECO:0000256" key="5">
    <source>
        <dbReference type="ARBA" id="ARBA00022989"/>
    </source>
</evidence>
<keyword evidence="2" id="KW-1003">Cell membrane</keyword>
<dbReference type="GO" id="GO:0046872">
    <property type="term" value="F:metal ion binding"/>
    <property type="evidence" value="ECO:0007669"/>
    <property type="project" value="UniProtKB-KW"/>
</dbReference>
<evidence type="ECO:0000313" key="13">
    <source>
        <dbReference type="EMBL" id="TDP92114.1"/>
    </source>
</evidence>
<dbReference type="Proteomes" id="UP000295444">
    <property type="component" value="Unassembled WGS sequence"/>
</dbReference>
<dbReference type="PANTHER" id="PTHR35457">
    <property type="entry name" value="HEME A SYNTHASE"/>
    <property type="match status" value="1"/>
</dbReference>
<keyword evidence="6" id="KW-0560">Oxidoreductase</keyword>
<evidence type="ECO:0000256" key="6">
    <source>
        <dbReference type="ARBA" id="ARBA00023002"/>
    </source>
</evidence>
<dbReference type="GO" id="GO:0016020">
    <property type="term" value="C:membrane"/>
    <property type="evidence" value="ECO:0007669"/>
    <property type="project" value="UniProtKB-SubCell"/>
</dbReference>
<evidence type="ECO:0000256" key="12">
    <source>
        <dbReference type="SAM" id="Phobius"/>
    </source>
</evidence>
<evidence type="ECO:0000256" key="3">
    <source>
        <dbReference type="ARBA" id="ARBA00022692"/>
    </source>
</evidence>
<comment type="caution">
    <text evidence="13">The sequence shown here is derived from an EMBL/GenBank/DDBJ whole genome shotgun (WGS) entry which is preliminary data.</text>
</comment>
<keyword evidence="4" id="KW-0479">Metal-binding</keyword>
<keyword evidence="8" id="KW-0350">Heme biosynthesis</keyword>
<evidence type="ECO:0000256" key="1">
    <source>
        <dbReference type="ARBA" id="ARBA00004141"/>
    </source>
</evidence>
<dbReference type="EMBL" id="SNXZ01000008">
    <property type="protein sequence ID" value="TDP92114.1"/>
    <property type="molecule type" value="Genomic_DNA"/>
</dbReference>
<keyword evidence="3 12" id="KW-0812">Transmembrane</keyword>
<feature type="transmembrane region" description="Helical" evidence="12">
    <location>
        <begin position="133"/>
        <end position="154"/>
    </location>
</feature>
<dbReference type="Pfam" id="PF02628">
    <property type="entry name" value="COX15-CtaA"/>
    <property type="match status" value="1"/>
</dbReference>
<keyword evidence="14" id="KW-1185">Reference proteome</keyword>
<comment type="pathway">
    <text evidence="11">Porphyrin-containing compound metabolism.</text>
</comment>
<evidence type="ECO:0000256" key="9">
    <source>
        <dbReference type="ARBA" id="ARBA00023136"/>
    </source>
</evidence>
<dbReference type="GO" id="GO:0016491">
    <property type="term" value="F:oxidoreductase activity"/>
    <property type="evidence" value="ECO:0007669"/>
    <property type="project" value="UniProtKB-KW"/>
</dbReference>
<dbReference type="PANTHER" id="PTHR35457:SF1">
    <property type="entry name" value="HEME A SYNTHASE"/>
    <property type="match status" value="1"/>
</dbReference>
<dbReference type="RefSeq" id="WP_133853657.1">
    <property type="nucleotide sequence ID" value="NZ_SNXZ01000008.1"/>
</dbReference>
<keyword evidence="7" id="KW-0408">Iron</keyword>
<comment type="subcellular location">
    <subcellularLocation>
        <location evidence="1">Membrane</location>
        <topology evidence="1">Multi-pass membrane protein</topology>
    </subcellularLocation>
</comment>
<proteinExistence type="predicted"/>
<evidence type="ECO:0000256" key="11">
    <source>
        <dbReference type="ARBA" id="ARBA00023444"/>
    </source>
</evidence>
<feature type="transmembrane region" description="Helical" evidence="12">
    <location>
        <begin position="174"/>
        <end position="197"/>
    </location>
</feature>
<feature type="transmembrane region" description="Helical" evidence="12">
    <location>
        <begin position="217"/>
        <end position="239"/>
    </location>
</feature>
<dbReference type="InterPro" id="IPR003780">
    <property type="entry name" value="COX15/CtaA_fam"/>
</dbReference>
<dbReference type="GO" id="GO:0006784">
    <property type="term" value="P:heme A biosynthetic process"/>
    <property type="evidence" value="ECO:0007669"/>
    <property type="project" value="InterPro"/>
</dbReference>
<name>A0A4R6RYZ2_LABRH</name>
<dbReference type="AlphaFoldDB" id="A0A4R6RYZ2"/>